<keyword evidence="12" id="KW-0072">Autophagy</keyword>
<protein>
    <recommendedName>
        <fullName evidence="6">Autophagy-related protein 27</fullName>
    </recommendedName>
</protein>
<feature type="signal peptide" evidence="19">
    <location>
        <begin position="1"/>
        <end position="22"/>
    </location>
</feature>
<dbReference type="Gene3D" id="2.70.130.10">
    <property type="entry name" value="Mannose-6-phosphate receptor binding domain"/>
    <property type="match status" value="1"/>
</dbReference>
<dbReference type="GO" id="GO:0015031">
    <property type="term" value="P:protein transport"/>
    <property type="evidence" value="ECO:0007669"/>
    <property type="project" value="UniProtKB-KW"/>
</dbReference>
<gene>
    <name evidence="21" type="ORF">N7468_007611</name>
</gene>
<evidence type="ECO:0000256" key="6">
    <source>
        <dbReference type="ARBA" id="ARBA00013776"/>
    </source>
</evidence>
<evidence type="ECO:0000256" key="16">
    <source>
        <dbReference type="ARBA" id="ARBA00023157"/>
    </source>
</evidence>
<feature type="domain" description="MRH" evidence="20">
    <location>
        <begin position="25"/>
        <end position="212"/>
    </location>
</feature>
<keyword evidence="8" id="KW-0812">Transmembrane</keyword>
<evidence type="ECO:0000256" key="11">
    <source>
        <dbReference type="ARBA" id="ARBA00022989"/>
    </source>
</evidence>
<evidence type="ECO:0000256" key="18">
    <source>
        <dbReference type="SAM" id="MobiDB-lite"/>
    </source>
</evidence>
<evidence type="ECO:0000256" key="1">
    <source>
        <dbReference type="ARBA" id="ARBA00004304"/>
    </source>
</evidence>
<reference evidence="21" key="2">
    <citation type="journal article" date="2023" name="IMA Fungus">
        <title>Comparative genomic study of the Penicillium genus elucidates a diverse pangenome and 15 lateral gene transfer events.</title>
        <authorList>
            <person name="Petersen C."/>
            <person name="Sorensen T."/>
            <person name="Nielsen M.R."/>
            <person name="Sondergaard T.E."/>
            <person name="Sorensen J.L."/>
            <person name="Fitzpatrick D.A."/>
            <person name="Frisvad J.C."/>
            <person name="Nielsen K.L."/>
        </authorList>
    </citation>
    <scope>NUCLEOTIDE SEQUENCE</scope>
    <source>
        <strain evidence="21">IBT 19713</strain>
    </source>
</reference>
<dbReference type="GO" id="GO:0000139">
    <property type="term" value="C:Golgi membrane"/>
    <property type="evidence" value="ECO:0007669"/>
    <property type="project" value="UniProtKB-SubCell"/>
</dbReference>
<name>A0A9W9TKQ7_9EURO</name>
<feature type="compositionally biased region" description="Basic and acidic residues" evidence="18">
    <location>
        <begin position="167"/>
        <end position="176"/>
    </location>
</feature>
<evidence type="ECO:0000256" key="13">
    <source>
        <dbReference type="ARBA" id="ARBA00023034"/>
    </source>
</evidence>
<keyword evidence="13" id="KW-0333">Golgi apparatus</keyword>
<dbReference type="GO" id="GO:0034045">
    <property type="term" value="C:phagophore assembly site membrane"/>
    <property type="evidence" value="ECO:0007669"/>
    <property type="project" value="UniProtKB-SubCell"/>
</dbReference>
<evidence type="ECO:0000256" key="9">
    <source>
        <dbReference type="ARBA" id="ARBA00022729"/>
    </source>
</evidence>
<evidence type="ECO:0000256" key="19">
    <source>
        <dbReference type="SAM" id="SignalP"/>
    </source>
</evidence>
<evidence type="ECO:0000256" key="15">
    <source>
        <dbReference type="ARBA" id="ARBA00023136"/>
    </source>
</evidence>
<comment type="caution">
    <text evidence="21">The sequence shown here is derived from an EMBL/GenBank/DDBJ whole genome shotgun (WGS) entry which is preliminary data.</text>
</comment>
<reference evidence="21" key="1">
    <citation type="submission" date="2022-11" db="EMBL/GenBank/DDBJ databases">
        <authorList>
            <person name="Petersen C."/>
        </authorList>
    </citation>
    <scope>NUCLEOTIDE SEQUENCE</scope>
    <source>
        <strain evidence="21">IBT 19713</strain>
    </source>
</reference>
<dbReference type="PANTHER" id="PTHR15071:SF13">
    <property type="entry name" value="AUTOPHAGY-RELATED PROTEIN 27"/>
    <property type="match status" value="1"/>
</dbReference>
<evidence type="ECO:0000256" key="8">
    <source>
        <dbReference type="ARBA" id="ARBA00022692"/>
    </source>
</evidence>
<dbReference type="PANTHER" id="PTHR15071">
    <property type="entry name" value="MANNOSE-6-PHOSPHATE RECEPTOR FAMILY MEMBER"/>
    <property type="match status" value="1"/>
</dbReference>
<dbReference type="Proteomes" id="UP001150941">
    <property type="component" value="Unassembled WGS sequence"/>
</dbReference>
<feature type="chain" id="PRO_5040935235" description="Autophagy-related protein 27" evidence="19">
    <location>
        <begin position="23"/>
        <end position="287"/>
    </location>
</feature>
<keyword evidence="22" id="KW-1185">Reference proteome</keyword>
<evidence type="ECO:0000259" key="20">
    <source>
        <dbReference type="PROSITE" id="PS51914"/>
    </source>
</evidence>
<sequence length="287" mass="31411">MRIQSSQTTFLLSALLPTLASAGTFDCGKIKVNSNTYDFLPLGGVHEISHVSNGNETSGYVTNTTYLIDICAPLGKFASHKHPQDGNGDERWGYSVAGVESGEGAKEPELKLLKEVNEDLQGLRLKIAGGKYRSSVEAKEKAAAAVIDFKCDPDRSGLEGITTVKNNGEKRRRAEGDESSTDPSLTFKSFAPDDDDTYILKLDWRTRVACDNFQSGKESSSNSVFLGVAAYLIFGSWLNYNRYGARGWDLLPHGDTLRDVPYIFQDWFRRVVNTVQGGGTRGGYSAV</sequence>
<dbReference type="GO" id="GO:0031966">
    <property type="term" value="C:mitochondrial membrane"/>
    <property type="evidence" value="ECO:0007669"/>
    <property type="project" value="UniProtKB-SubCell"/>
</dbReference>
<evidence type="ECO:0000313" key="21">
    <source>
        <dbReference type="EMBL" id="KAJ5226386.1"/>
    </source>
</evidence>
<dbReference type="AlphaFoldDB" id="A0A9W9TKQ7"/>
<evidence type="ECO:0000256" key="12">
    <source>
        <dbReference type="ARBA" id="ARBA00023006"/>
    </source>
</evidence>
<keyword evidence="14" id="KW-0496">Mitochondrion</keyword>
<evidence type="ECO:0000256" key="3">
    <source>
        <dbReference type="ARBA" id="ARBA00004472"/>
    </source>
</evidence>
<keyword evidence="16" id="KW-1015">Disulfide bond</keyword>
<dbReference type="GO" id="GO:0006914">
    <property type="term" value="P:autophagy"/>
    <property type="evidence" value="ECO:0007669"/>
    <property type="project" value="UniProtKB-KW"/>
</dbReference>
<evidence type="ECO:0000256" key="10">
    <source>
        <dbReference type="ARBA" id="ARBA00022927"/>
    </source>
</evidence>
<evidence type="ECO:0000256" key="5">
    <source>
        <dbReference type="ARBA" id="ARBA00005363"/>
    </source>
</evidence>
<dbReference type="Pfam" id="PF09451">
    <property type="entry name" value="ATG27"/>
    <property type="match status" value="1"/>
</dbReference>
<keyword evidence="17" id="KW-0968">Cytoplasmic vesicle</keyword>
<keyword evidence="11" id="KW-1133">Transmembrane helix</keyword>
<keyword evidence="7" id="KW-0813">Transport</keyword>
<dbReference type="GO" id="GO:0030659">
    <property type="term" value="C:cytoplasmic vesicle membrane"/>
    <property type="evidence" value="ECO:0007669"/>
    <property type="project" value="UniProtKB-SubCell"/>
</dbReference>
<feature type="region of interest" description="Disordered" evidence="18">
    <location>
        <begin position="165"/>
        <end position="187"/>
    </location>
</feature>
<comment type="similarity">
    <text evidence="5">Belongs to the ATG27 family.</text>
</comment>
<evidence type="ECO:0000256" key="4">
    <source>
        <dbReference type="ARBA" id="ARBA00004614"/>
    </source>
</evidence>
<dbReference type="InterPro" id="IPR044865">
    <property type="entry name" value="MRH_dom"/>
</dbReference>
<dbReference type="OrthoDB" id="29460at2759"/>
<keyword evidence="9 19" id="KW-0732">Signal</keyword>
<dbReference type="InterPro" id="IPR009011">
    <property type="entry name" value="Man6P_isomerase_rcpt-bd_dom_sf"/>
</dbReference>
<dbReference type="PROSITE" id="PS51914">
    <property type="entry name" value="MRH"/>
    <property type="match status" value="1"/>
</dbReference>
<comment type="subcellular location">
    <subcellularLocation>
        <location evidence="2">Cytoplasmic vesicle membrane</location>
        <topology evidence="2">Single-pass type I membrane protein</topology>
    </subcellularLocation>
    <subcellularLocation>
        <location evidence="4">Golgi apparatus membrane</location>
        <topology evidence="4">Single-pass type I membrane protein</topology>
    </subcellularLocation>
    <subcellularLocation>
        <location evidence="1">Mitochondrion membrane</location>
        <topology evidence="1">Single-pass membrane protein</topology>
    </subcellularLocation>
    <subcellularLocation>
        <location evidence="3">Preautophagosomal structure membrane</location>
        <topology evidence="3">Single-pass type I membrane protein</topology>
    </subcellularLocation>
</comment>
<evidence type="ECO:0000256" key="7">
    <source>
        <dbReference type="ARBA" id="ARBA00022448"/>
    </source>
</evidence>
<organism evidence="21 22">
    <name type="scientific">Penicillium chermesinum</name>
    <dbReference type="NCBI Taxonomy" id="63820"/>
    <lineage>
        <taxon>Eukaryota</taxon>
        <taxon>Fungi</taxon>
        <taxon>Dikarya</taxon>
        <taxon>Ascomycota</taxon>
        <taxon>Pezizomycotina</taxon>
        <taxon>Eurotiomycetes</taxon>
        <taxon>Eurotiomycetidae</taxon>
        <taxon>Eurotiales</taxon>
        <taxon>Aspergillaceae</taxon>
        <taxon>Penicillium</taxon>
    </lineage>
</organism>
<dbReference type="GeneID" id="83204210"/>
<accession>A0A9W9TKQ7</accession>
<dbReference type="RefSeq" id="XP_058329797.1">
    <property type="nucleotide sequence ID" value="XM_058476907.1"/>
</dbReference>
<dbReference type="InterPro" id="IPR018939">
    <property type="entry name" value="Autophagy-rel_prot_27"/>
</dbReference>
<dbReference type="EMBL" id="JAPQKS010000005">
    <property type="protein sequence ID" value="KAJ5226386.1"/>
    <property type="molecule type" value="Genomic_DNA"/>
</dbReference>
<evidence type="ECO:0000313" key="22">
    <source>
        <dbReference type="Proteomes" id="UP001150941"/>
    </source>
</evidence>
<keyword evidence="10" id="KW-0653">Protein transport</keyword>
<evidence type="ECO:0000256" key="2">
    <source>
        <dbReference type="ARBA" id="ARBA00004358"/>
    </source>
</evidence>
<keyword evidence="15" id="KW-0472">Membrane</keyword>
<evidence type="ECO:0000256" key="17">
    <source>
        <dbReference type="ARBA" id="ARBA00023329"/>
    </source>
</evidence>
<proteinExistence type="inferred from homology"/>
<evidence type="ECO:0000256" key="14">
    <source>
        <dbReference type="ARBA" id="ARBA00023128"/>
    </source>
</evidence>